<evidence type="ECO:0000313" key="4">
    <source>
        <dbReference type="EMBL" id="KAA0148087.1"/>
    </source>
</evidence>
<dbReference type="CDD" id="cd00112">
    <property type="entry name" value="LDLa"/>
    <property type="match status" value="1"/>
</dbReference>
<dbReference type="EMBL" id="VLTN01000057">
    <property type="protein sequence ID" value="KAA0148087.1"/>
    <property type="molecule type" value="Genomic_DNA"/>
</dbReference>
<keyword evidence="1" id="KW-1015">Disulfide bond</keyword>
<feature type="chain" id="PRO_5022678673" description="Glucosidase II beta subunit N-terminal domain-containing protein" evidence="3">
    <location>
        <begin position="24"/>
        <end position="314"/>
    </location>
</feature>
<evidence type="ECO:0000256" key="2">
    <source>
        <dbReference type="SAM" id="MobiDB-lite"/>
    </source>
</evidence>
<keyword evidence="5" id="KW-1185">Reference proteome</keyword>
<accession>A0A5A8C608</accession>
<keyword evidence="3" id="KW-0732">Signal</keyword>
<feature type="compositionally biased region" description="Low complexity" evidence="2">
    <location>
        <begin position="47"/>
        <end position="67"/>
    </location>
</feature>
<dbReference type="InterPro" id="IPR002172">
    <property type="entry name" value="LDrepeatLR_classA_rpt"/>
</dbReference>
<reference evidence="4 5" key="1">
    <citation type="submission" date="2019-07" db="EMBL/GenBank/DDBJ databases">
        <title>Genomes of Cafeteria roenbergensis.</title>
        <authorList>
            <person name="Fischer M.G."/>
            <person name="Hackl T."/>
            <person name="Roman M."/>
        </authorList>
    </citation>
    <scope>NUCLEOTIDE SEQUENCE [LARGE SCALE GENOMIC DNA]</scope>
    <source>
        <strain evidence="4 5">BVI</strain>
    </source>
</reference>
<evidence type="ECO:0000256" key="1">
    <source>
        <dbReference type="ARBA" id="ARBA00023157"/>
    </source>
</evidence>
<comment type="caution">
    <text evidence="4">The sequence shown here is derived from an EMBL/GenBank/DDBJ whole genome shotgun (WGS) entry which is preliminary data.</text>
</comment>
<dbReference type="InterPro" id="IPR036055">
    <property type="entry name" value="LDL_receptor-like_sf"/>
</dbReference>
<feature type="region of interest" description="Disordered" evidence="2">
    <location>
        <begin position="123"/>
        <end position="179"/>
    </location>
</feature>
<evidence type="ECO:0008006" key="6">
    <source>
        <dbReference type="Google" id="ProtNLM"/>
    </source>
</evidence>
<dbReference type="Proteomes" id="UP000323011">
    <property type="component" value="Unassembled WGS sequence"/>
</dbReference>
<sequence>MVLFLVGMGLFLIARHAPHDSSAVLGSESPLTLPGALQLQPDEADASHGTTTASGGSRGSLASDASAPLHGALRGGGGPVSGSGAGTDAPLVDRYQQARQQIQHSLPRTPQPNELVHRLDSQVFHRQQQQQQPSPGEPSSSEPSHSDASPSDTSPSDTSPSCDVLQRAIPPAPGPKAPPQLIQATADAVAAVDACCDAKSQAGSSGFAGGFRCADGSGRTVACSRVGDGFADCADASDEPLLRDGGGYRCQAGAAVSWLQASTARGHASAPLGRQWREAMLSGVVPVLWVGDGVCDCQGCDDEDEALLQAAGLR</sequence>
<protein>
    <recommendedName>
        <fullName evidence="6">Glucosidase II beta subunit N-terminal domain-containing protein</fullName>
    </recommendedName>
</protein>
<feature type="signal peptide" evidence="3">
    <location>
        <begin position="1"/>
        <end position="23"/>
    </location>
</feature>
<evidence type="ECO:0000256" key="3">
    <source>
        <dbReference type="SAM" id="SignalP"/>
    </source>
</evidence>
<gene>
    <name evidence="4" type="ORF">FNF29_06882</name>
</gene>
<feature type="compositionally biased region" description="Gly residues" evidence="2">
    <location>
        <begin position="73"/>
        <end position="85"/>
    </location>
</feature>
<evidence type="ECO:0000313" key="5">
    <source>
        <dbReference type="Proteomes" id="UP000323011"/>
    </source>
</evidence>
<feature type="region of interest" description="Disordered" evidence="2">
    <location>
        <begin position="42"/>
        <end position="89"/>
    </location>
</feature>
<feature type="compositionally biased region" description="Low complexity" evidence="2">
    <location>
        <begin position="127"/>
        <end position="163"/>
    </location>
</feature>
<proteinExistence type="predicted"/>
<organism evidence="4 5">
    <name type="scientific">Cafeteria roenbergensis</name>
    <name type="common">Marine flagellate</name>
    <dbReference type="NCBI Taxonomy" id="33653"/>
    <lineage>
        <taxon>Eukaryota</taxon>
        <taxon>Sar</taxon>
        <taxon>Stramenopiles</taxon>
        <taxon>Bigyra</taxon>
        <taxon>Opalozoa</taxon>
        <taxon>Bicosoecida</taxon>
        <taxon>Cafeteriaceae</taxon>
        <taxon>Cafeteria</taxon>
    </lineage>
</organism>
<dbReference type="AlphaFoldDB" id="A0A5A8C608"/>
<name>A0A5A8C608_CAFRO</name>
<dbReference type="Gene3D" id="4.10.400.10">
    <property type="entry name" value="Low-density Lipoprotein Receptor"/>
    <property type="match status" value="1"/>
</dbReference>